<dbReference type="GO" id="GO:0010468">
    <property type="term" value="P:regulation of gene expression"/>
    <property type="evidence" value="ECO:0007669"/>
    <property type="project" value="InterPro"/>
</dbReference>
<dbReference type="InterPro" id="IPR007820">
    <property type="entry name" value="AbrB_fam"/>
</dbReference>
<keyword evidence="1" id="KW-1133">Transmembrane helix</keyword>
<protein>
    <recommendedName>
        <fullName evidence="4">AbrB family transcriptional regulator</fullName>
    </recommendedName>
</protein>
<dbReference type="PANTHER" id="PTHR38457:SF1">
    <property type="entry name" value="REGULATOR ABRB-RELATED"/>
    <property type="match status" value="1"/>
</dbReference>
<name>A0A285UD40_9BACL</name>
<feature type="transmembrane region" description="Helical" evidence="1">
    <location>
        <begin position="7"/>
        <end position="23"/>
    </location>
</feature>
<dbReference type="NCBIfam" id="TIGR03082">
    <property type="entry name" value="Gneg_AbrB_dup"/>
    <property type="match status" value="2"/>
</dbReference>
<dbReference type="Pfam" id="PF05145">
    <property type="entry name" value="AbrB"/>
    <property type="match status" value="1"/>
</dbReference>
<feature type="transmembrane region" description="Helical" evidence="1">
    <location>
        <begin position="258"/>
        <end position="283"/>
    </location>
</feature>
<reference evidence="3" key="1">
    <citation type="submission" date="2017-08" db="EMBL/GenBank/DDBJ databases">
        <authorList>
            <person name="Varghese N."/>
            <person name="Submissions S."/>
        </authorList>
    </citation>
    <scope>NUCLEOTIDE SEQUENCE [LARGE SCALE GENOMIC DNA]</scope>
    <source>
        <strain evidence="3">JC23</strain>
    </source>
</reference>
<evidence type="ECO:0000313" key="2">
    <source>
        <dbReference type="EMBL" id="SOC39663.1"/>
    </source>
</evidence>
<feature type="transmembrane region" description="Helical" evidence="1">
    <location>
        <begin position="29"/>
        <end position="45"/>
    </location>
</feature>
<keyword evidence="3" id="KW-1185">Reference proteome</keyword>
<evidence type="ECO:0008006" key="4">
    <source>
        <dbReference type="Google" id="ProtNLM"/>
    </source>
</evidence>
<feature type="transmembrane region" description="Helical" evidence="1">
    <location>
        <begin position="227"/>
        <end position="246"/>
    </location>
</feature>
<accession>A0A285UD40</accession>
<keyword evidence="1" id="KW-0472">Membrane</keyword>
<dbReference type="RefSeq" id="WP_235864569.1">
    <property type="nucleotide sequence ID" value="NZ_OBQC01000006.1"/>
</dbReference>
<dbReference type="GO" id="GO:0016020">
    <property type="term" value="C:membrane"/>
    <property type="evidence" value="ECO:0007669"/>
    <property type="project" value="InterPro"/>
</dbReference>
<dbReference type="Proteomes" id="UP000219252">
    <property type="component" value="Unassembled WGS sequence"/>
</dbReference>
<evidence type="ECO:0000313" key="3">
    <source>
        <dbReference type="Proteomes" id="UP000219252"/>
    </source>
</evidence>
<sequence length="359" mass="39707">MRIVSMGLVLIISLIGVFIFKSLNLPIPWMLGPLIVMLISQFFIRKINLEWPQSLRNLGLVIVGVAIGQSFQFDLFAGMGWIILIMFAMNISLTAFSVGVSYVVQRIGNIPLKTSLTCTVPGGLSQIVTFAEEEKDINLAMVTYFHVIRVISIVVLIPFIVSGHVVSGMEGSGFKLETVLPLIILIAVAWLSALIGKKVKLPVSFFLGPVFLIIFFQFIHIETPEVPLWLLNIAQIFLGAYIGLLLKPHMVKVGARILFLGIASSIVLLLFTYIQSLILVFFLQYSLPTSFLSTAAGGLDQMSLIATSVGADISVVTVFQMFRLLFVFIVTIPLLKVACAWIDRRNSQKQRNEVDISKT</sequence>
<feature type="transmembrane region" description="Helical" evidence="1">
    <location>
        <begin position="147"/>
        <end position="166"/>
    </location>
</feature>
<keyword evidence="1" id="KW-0812">Transmembrane</keyword>
<dbReference type="PANTHER" id="PTHR38457">
    <property type="entry name" value="REGULATOR ABRB-RELATED"/>
    <property type="match status" value="1"/>
</dbReference>
<dbReference type="InterPro" id="IPR017516">
    <property type="entry name" value="AbrB_dup"/>
</dbReference>
<evidence type="ECO:0000256" key="1">
    <source>
        <dbReference type="SAM" id="Phobius"/>
    </source>
</evidence>
<feature type="transmembrane region" description="Helical" evidence="1">
    <location>
        <begin position="178"/>
        <end position="196"/>
    </location>
</feature>
<feature type="transmembrane region" description="Helical" evidence="1">
    <location>
        <begin position="203"/>
        <end position="221"/>
    </location>
</feature>
<organism evidence="2 3">
    <name type="scientific">Ureibacillus acetophenoni</name>
    <dbReference type="NCBI Taxonomy" id="614649"/>
    <lineage>
        <taxon>Bacteria</taxon>
        <taxon>Bacillati</taxon>
        <taxon>Bacillota</taxon>
        <taxon>Bacilli</taxon>
        <taxon>Bacillales</taxon>
        <taxon>Caryophanaceae</taxon>
        <taxon>Ureibacillus</taxon>
    </lineage>
</organism>
<proteinExistence type="predicted"/>
<dbReference type="EMBL" id="OBQC01000006">
    <property type="protein sequence ID" value="SOC39663.1"/>
    <property type="molecule type" value="Genomic_DNA"/>
</dbReference>
<feature type="transmembrane region" description="Helical" evidence="1">
    <location>
        <begin position="321"/>
        <end position="342"/>
    </location>
</feature>
<dbReference type="PIRSF" id="PIRSF038991">
    <property type="entry name" value="Protein_AbrB"/>
    <property type="match status" value="1"/>
</dbReference>
<feature type="transmembrane region" description="Helical" evidence="1">
    <location>
        <begin position="79"/>
        <end position="104"/>
    </location>
</feature>
<feature type="transmembrane region" description="Helical" evidence="1">
    <location>
        <begin position="57"/>
        <end position="73"/>
    </location>
</feature>
<gene>
    <name evidence="2" type="ORF">SAMN05877842_10653</name>
</gene>
<dbReference type="AlphaFoldDB" id="A0A285UD40"/>